<reference evidence="1 2" key="1">
    <citation type="journal article" date="2012" name="J. Bacteriol.">
        <title>Genome sequence of the highly efficient arsenite-oxidizing bacterium Achromobacter arsenitoxydans SY8.</title>
        <authorList>
            <person name="Li X."/>
            <person name="Hu Y."/>
            <person name="Gong J."/>
            <person name="Lin Y."/>
            <person name="Johnstone L."/>
            <person name="Rensing C."/>
            <person name="Wang G."/>
        </authorList>
    </citation>
    <scope>NUCLEOTIDE SEQUENCE [LARGE SCALE GENOMIC DNA]</scope>
    <source>
        <strain evidence="1 2">SY8</strain>
    </source>
</reference>
<dbReference type="Proteomes" id="UP000003113">
    <property type="component" value="Unassembled WGS sequence"/>
</dbReference>
<dbReference type="eggNOG" id="COG4268">
    <property type="taxonomic scope" value="Bacteria"/>
</dbReference>
<proteinExistence type="predicted"/>
<organism evidence="1 2">
    <name type="scientific">Achromobacter arsenitoxydans SY8</name>
    <dbReference type="NCBI Taxonomy" id="477184"/>
    <lineage>
        <taxon>Bacteria</taxon>
        <taxon>Pseudomonadati</taxon>
        <taxon>Pseudomonadota</taxon>
        <taxon>Betaproteobacteria</taxon>
        <taxon>Burkholderiales</taxon>
        <taxon>Alcaligenaceae</taxon>
        <taxon>Achromobacter</taxon>
    </lineage>
</organism>
<evidence type="ECO:0000313" key="1">
    <source>
        <dbReference type="EMBL" id="EHK63405.1"/>
    </source>
</evidence>
<dbReference type="InterPro" id="IPR019292">
    <property type="entry name" value="McrC"/>
</dbReference>
<sequence>MLHGARRVTIKKVGTVQQQSVQAPLLDIFIEAFLLCALEQARRGLLSRYMVHAEDLPVIKGRFHAQGHARRNASRPHLLHCEYDEFTVDNVYNRSIRAALVACFGWIRTTATQRLWYEAHARYGNVSAVKMSAEDVARLPRDRTTRRYTDVLTWCEWLLGTVSPAMAKGITEAPGLLFDMNKLFEAHAARLEEVRAGPNRIVNVQGPPLHLASHGKHKIFLLKPDITIWRTDLDGNASSIDRVVDAKWKRINPRASDLGVDEGDIYQLLAYALRYDCKTVELVYPMPRGAESYRSQMTFNISLAGQYANDSIAISVKFISLWE</sequence>
<dbReference type="Pfam" id="PF10117">
    <property type="entry name" value="McrBC"/>
    <property type="match status" value="1"/>
</dbReference>
<comment type="caution">
    <text evidence="1">The sequence shown here is derived from an EMBL/GenBank/DDBJ whole genome shotgun (WGS) entry which is preliminary data.</text>
</comment>
<evidence type="ECO:0000313" key="2">
    <source>
        <dbReference type="Proteomes" id="UP000003113"/>
    </source>
</evidence>
<accession>H0FEG9</accession>
<dbReference type="PANTHER" id="PTHR38733:SF1">
    <property type="entry name" value="TYPE IV METHYL-DIRECTED RESTRICTION ENZYME ECOKMCRBC"/>
    <property type="match status" value="1"/>
</dbReference>
<name>H0FEG9_9BURK</name>
<dbReference type="EMBL" id="AGUF01000082">
    <property type="protein sequence ID" value="EHK63405.1"/>
    <property type="molecule type" value="Genomic_DNA"/>
</dbReference>
<dbReference type="AlphaFoldDB" id="H0FEG9"/>
<protein>
    <submittedName>
        <fullName evidence="1">McrBC 5-methylcytosine restriction subunit McrC</fullName>
    </submittedName>
</protein>
<dbReference type="STRING" id="477184.KYC_25913"/>
<keyword evidence="2" id="KW-1185">Reference proteome</keyword>
<gene>
    <name evidence="1" type="ORF">KYC_25913</name>
</gene>
<dbReference type="PANTHER" id="PTHR38733">
    <property type="entry name" value="PROTEIN MCRC"/>
    <property type="match status" value="1"/>
</dbReference>
<dbReference type="REBASE" id="45010">
    <property type="entry name" value="AarSY8McrBCP"/>
</dbReference>